<comment type="caution">
    <text evidence="5">The sequence shown here is derived from an EMBL/GenBank/DDBJ whole genome shotgun (WGS) entry which is preliminary data.</text>
</comment>
<feature type="coiled-coil region" evidence="3">
    <location>
        <begin position="379"/>
        <end position="413"/>
    </location>
</feature>
<dbReference type="SUPFAM" id="SSF111321">
    <property type="entry name" value="AF1104-like"/>
    <property type="match status" value="1"/>
</dbReference>
<feature type="coiled-coil region" evidence="3">
    <location>
        <begin position="605"/>
        <end position="695"/>
    </location>
</feature>
<name>A0ABQ0F6Z6_APOSI</name>
<feature type="domain" description="Damage-control phosphatase ARMT1-like metal-binding" evidence="4">
    <location>
        <begin position="220"/>
        <end position="270"/>
    </location>
</feature>
<feature type="domain" description="Damage-control phosphatase ARMT1-like metal-binding" evidence="4">
    <location>
        <begin position="7"/>
        <end position="219"/>
    </location>
</feature>
<dbReference type="EMBL" id="BAAFST010000010">
    <property type="protein sequence ID" value="GAB1294890.1"/>
    <property type="molecule type" value="Genomic_DNA"/>
</dbReference>
<proteinExistence type="predicted"/>
<dbReference type="PANTHER" id="PTHR18863">
    <property type="entry name" value="TSEC-2-RELATED"/>
    <property type="match status" value="1"/>
</dbReference>
<evidence type="ECO:0000313" key="5">
    <source>
        <dbReference type="EMBL" id="GAB1294890.1"/>
    </source>
</evidence>
<comment type="cofactor">
    <cofactor evidence="1">
        <name>Ni(2+)</name>
        <dbReference type="ChEBI" id="CHEBI:49786"/>
    </cofactor>
</comment>
<evidence type="ECO:0000256" key="3">
    <source>
        <dbReference type="SAM" id="Coils"/>
    </source>
</evidence>
<feature type="coiled-coil region" evidence="3">
    <location>
        <begin position="513"/>
        <end position="568"/>
    </location>
</feature>
<accession>A0ABQ0F6Z6</accession>
<feature type="coiled-coil region" evidence="3">
    <location>
        <begin position="736"/>
        <end position="899"/>
    </location>
</feature>
<evidence type="ECO:0000313" key="6">
    <source>
        <dbReference type="Proteomes" id="UP001623349"/>
    </source>
</evidence>
<organism evidence="5 6">
    <name type="scientific">Apodemus speciosus</name>
    <name type="common">Large Japanese field mouse</name>
    <dbReference type="NCBI Taxonomy" id="105296"/>
    <lineage>
        <taxon>Eukaryota</taxon>
        <taxon>Metazoa</taxon>
        <taxon>Chordata</taxon>
        <taxon>Craniata</taxon>
        <taxon>Vertebrata</taxon>
        <taxon>Euteleostomi</taxon>
        <taxon>Mammalia</taxon>
        <taxon>Eutheria</taxon>
        <taxon>Euarchontoglires</taxon>
        <taxon>Glires</taxon>
        <taxon>Rodentia</taxon>
        <taxon>Myomorpha</taxon>
        <taxon>Muroidea</taxon>
        <taxon>Muridae</taxon>
        <taxon>Murinae</taxon>
        <taxon>Apodemus</taxon>
    </lineage>
</organism>
<evidence type="ECO:0000256" key="2">
    <source>
        <dbReference type="ARBA" id="ARBA00022596"/>
    </source>
</evidence>
<dbReference type="Pfam" id="PF01937">
    <property type="entry name" value="ARMT1-like_dom"/>
    <property type="match status" value="2"/>
</dbReference>
<gene>
    <name evidence="5" type="ORF">APTSU1_001012400</name>
</gene>
<feature type="coiled-coil region" evidence="3">
    <location>
        <begin position="316"/>
        <end position="350"/>
    </location>
</feature>
<keyword evidence="3" id="KW-0175">Coiled coil</keyword>
<evidence type="ECO:0000259" key="4">
    <source>
        <dbReference type="Pfam" id="PF01937"/>
    </source>
</evidence>
<dbReference type="InterPro" id="IPR002791">
    <property type="entry name" value="ARMT1-like_metal-bd"/>
</dbReference>
<dbReference type="Proteomes" id="UP001623349">
    <property type="component" value="Unassembled WGS sequence"/>
</dbReference>
<sequence length="971" mass="111393">MSFAYLTIKDRIPQILTKVIDTLHRHKSEFFEKHGEEGVEAEKKAISLLSKLRNELQTDKPIVPLVDNCVDADAWNQYLEDQRSLLNEGDGEPRWFFSPWLFVECYMYRRIHEAIIQSPPIHDFDVFKESKEENFFESQDSIDALCAHLLHLKPVKDLGESQIQDEFFKLLQISLWGNKCDLSLSGGESSSQKSNIINCLQDLKPFILINDTESVWALLTTEIHLHGKAIPWFVSDVTVRDFNWVVERMKSSDLESMSTCGANWETYVGMRRETADHHPEVPVPREQLNRYRNVAESVQSELAATLVKFECAQSELRELRSRMLSKEACCQELKAEMESYKENSARKASLLISLRGRIQELQEESAAFSASKIRAEVSAQAMMKENQELTKKVLDLDEKLQNCSKENEESKKQGSEHLRRHEEFRAQLCDCLSLDQKREAASDEDLILKLRDLCQENTFLKGQVTTLEETVSVHEMEAKANRETIVRLAAEAIREQTKAASWAEERTSWVSDLLRAAEARTALEREAKLYQDRLLASQRAWDASKQELSQLRKSCQELAASLKASREAATASQSRSSAFRERLAALLCSRLDIAEPTEDAILERIRELGMEEENQKRMASRLEAQISELVGKLGSESESHQKALQRALEAEKKLETLQGQLSQLEEELLSGDVIRDNLKLEKQKYLKFLDQLSEKMKLGHVAAELGFDTRLDVVVARIEQLVHLESSAVIENKTMAHNLQRKLKTQKERLESKEVHMNLLRQKIAQLQQEKEARSALAVDRDEARLALRKLEKKVERMQKELTACQEHNAELKAKLADTNELKIKTLEQTKAIEDLNQSRDELEKMKEDAEKKLLLVVSELETTVEEAQANHERSRAMIELASSELRVLRDSLDEAERRGQQLADFREEVSSMLGLNVPTLALPDYEIIKCLERLIHSHHHHHHHFVPCACLKDMATEQDGCSQCHVELPH</sequence>
<dbReference type="InterPro" id="IPR036075">
    <property type="entry name" value="ARMT-1-like_metal-bd_sf"/>
</dbReference>
<evidence type="ECO:0000256" key="1">
    <source>
        <dbReference type="ARBA" id="ARBA00001967"/>
    </source>
</evidence>
<keyword evidence="2" id="KW-0533">Nickel</keyword>
<dbReference type="PANTHER" id="PTHR18863:SF4">
    <property type="entry name" value="COILED-COIL DOMAIN-CONTAINING PROTEIN 170"/>
    <property type="match status" value="1"/>
</dbReference>
<keyword evidence="6" id="KW-1185">Reference proteome</keyword>
<reference evidence="5 6" key="1">
    <citation type="submission" date="2024-08" db="EMBL/GenBank/DDBJ databases">
        <title>The draft genome of Apodemus speciosus.</title>
        <authorList>
            <person name="Nabeshima K."/>
            <person name="Suzuki S."/>
            <person name="Onuma M."/>
        </authorList>
    </citation>
    <scope>NUCLEOTIDE SEQUENCE [LARGE SCALE GENOMIC DNA]</scope>
    <source>
        <strain evidence="5">IB14-021</strain>
    </source>
</reference>
<dbReference type="Gene3D" id="1.20.930.60">
    <property type="match status" value="1"/>
</dbReference>
<protein>
    <submittedName>
        <fullName evidence="5">Coiled-coil domain-containing 170</fullName>
    </submittedName>
</protein>
<dbReference type="InterPro" id="IPR039139">
    <property type="entry name" value="CCDC170-like"/>
</dbReference>